<dbReference type="InterPro" id="IPR010084">
    <property type="entry name" value="FabZ"/>
</dbReference>
<proteinExistence type="inferred from homology"/>
<comment type="subcellular location">
    <subcellularLocation>
        <location evidence="1 9">Cytoplasm</location>
    </subcellularLocation>
</comment>
<dbReference type="EMBL" id="AP024545">
    <property type="protein sequence ID" value="BCT93102.1"/>
    <property type="molecule type" value="Genomic_DNA"/>
</dbReference>
<keyword evidence="6 9" id="KW-0443">Lipid metabolism</keyword>
<evidence type="ECO:0000256" key="3">
    <source>
        <dbReference type="ARBA" id="ARBA00022490"/>
    </source>
</evidence>
<keyword evidence="11" id="KW-1185">Reference proteome</keyword>
<dbReference type="Proteomes" id="UP000681317">
    <property type="component" value="Chromosome"/>
</dbReference>
<name>A0ABN6FTU6_9GAMM</name>
<evidence type="ECO:0000256" key="9">
    <source>
        <dbReference type="HAMAP-Rule" id="MF_00406"/>
    </source>
</evidence>
<dbReference type="PANTHER" id="PTHR30272:SF1">
    <property type="entry name" value="3-HYDROXYACYL-[ACYL-CARRIER-PROTEIN] DEHYDRATASE"/>
    <property type="match status" value="1"/>
</dbReference>
<comment type="catalytic activity">
    <reaction evidence="9">
        <text>a (3R)-hydroxyacyl-[ACP] = a (2E)-enoyl-[ACP] + H2O</text>
        <dbReference type="Rhea" id="RHEA:13097"/>
        <dbReference type="Rhea" id="RHEA-COMP:9925"/>
        <dbReference type="Rhea" id="RHEA-COMP:9945"/>
        <dbReference type="ChEBI" id="CHEBI:15377"/>
        <dbReference type="ChEBI" id="CHEBI:78784"/>
        <dbReference type="ChEBI" id="CHEBI:78827"/>
        <dbReference type="EC" id="4.2.1.59"/>
    </reaction>
</comment>
<sequence length="149" mass="16397">MDVQLPLDVLAIQELLPHRYPFLLVDRVTEFEAHKRIVGLKNVTINEPFFNGHFPGHPVMPGVLVIEALAQTGGLLTQLSHGEGAAGKLFYLVKIDNAKFTKMVVPGDQLVLEVVLKRTIRNMAMYNGIARVDGEHVACADILCAEVKA</sequence>
<dbReference type="NCBIfam" id="NF000582">
    <property type="entry name" value="PRK00006.1"/>
    <property type="match status" value="1"/>
</dbReference>
<dbReference type="EC" id="4.2.1.59" evidence="9"/>
<dbReference type="CDD" id="cd01288">
    <property type="entry name" value="FabZ"/>
    <property type="match status" value="1"/>
</dbReference>
<dbReference type="SUPFAM" id="SSF54637">
    <property type="entry name" value="Thioesterase/thiol ester dehydrase-isomerase"/>
    <property type="match status" value="1"/>
</dbReference>
<evidence type="ECO:0000256" key="6">
    <source>
        <dbReference type="ARBA" id="ARBA00023098"/>
    </source>
</evidence>
<dbReference type="InterPro" id="IPR013114">
    <property type="entry name" value="FabA_FabZ"/>
</dbReference>
<comment type="similarity">
    <text evidence="2 9">Belongs to the thioester dehydratase family. FabZ subfamily.</text>
</comment>
<dbReference type="NCBIfam" id="TIGR01750">
    <property type="entry name" value="fabZ"/>
    <property type="match status" value="1"/>
</dbReference>
<dbReference type="PANTHER" id="PTHR30272">
    <property type="entry name" value="3-HYDROXYACYL-[ACYL-CARRIER-PROTEIN] DEHYDRATASE"/>
    <property type="match status" value="1"/>
</dbReference>
<organism evidence="10 11">
    <name type="scientific">Noviluteimonas caseinilytica</name>
    <dbReference type="NCBI Taxonomy" id="2675101"/>
    <lineage>
        <taxon>Bacteria</taxon>
        <taxon>Pseudomonadati</taxon>
        <taxon>Pseudomonadota</taxon>
        <taxon>Gammaproteobacteria</taxon>
        <taxon>Lysobacterales</taxon>
        <taxon>Lysobacteraceae</taxon>
        <taxon>Noviluteimonas</taxon>
    </lineage>
</organism>
<dbReference type="Pfam" id="PF07977">
    <property type="entry name" value="FabA"/>
    <property type="match status" value="1"/>
</dbReference>
<evidence type="ECO:0000256" key="2">
    <source>
        <dbReference type="ARBA" id="ARBA00009174"/>
    </source>
</evidence>
<evidence type="ECO:0000256" key="5">
    <source>
        <dbReference type="ARBA" id="ARBA00022556"/>
    </source>
</evidence>
<gene>
    <name evidence="9 10" type="primary">fabZ</name>
    <name evidence="10" type="ORF">LYSCAS_21260</name>
</gene>
<protein>
    <recommendedName>
        <fullName evidence="9">3-hydroxyacyl-[acyl-carrier-protein] dehydratase FabZ</fullName>
        <ecNumber evidence="9">4.2.1.59</ecNumber>
    </recommendedName>
    <alternativeName>
        <fullName evidence="9">(3R)-hydroxymyristoyl-[acyl-carrier-protein] dehydratase</fullName>
        <shortName evidence="9">(3R)-hydroxymyristoyl-ACP dehydrase</shortName>
    </alternativeName>
    <alternativeName>
        <fullName evidence="9">Beta-hydroxyacyl-ACP dehydratase</fullName>
    </alternativeName>
</protein>
<evidence type="ECO:0000256" key="4">
    <source>
        <dbReference type="ARBA" id="ARBA00022516"/>
    </source>
</evidence>
<evidence type="ECO:0000256" key="7">
    <source>
        <dbReference type="ARBA" id="ARBA00023239"/>
    </source>
</evidence>
<dbReference type="InterPro" id="IPR029069">
    <property type="entry name" value="HotDog_dom_sf"/>
</dbReference>
<keyword evidence="5 9" id="KW-0441">Lipid A biosynthesis</keyword>
<accession>A0ABN6FTU6</accession>
<evidence type="ECO:0000256" key="1">
    <source>
        <dbReference type="ARBA" id="ARBA00004496"/>
    </source>
</evidence>
<comment type="function">
    <text evidence="8 9">Involved in unsaturated fatty acids biosynthesis. Catalyzes the dehydration of short chain beta-hydroxyacyl-ACPs and long chain saturated and unsaturated beta-hydroxyacyl-ACPs.</text>
</comment>
<keyword evidence="3 9" id="KW-0963">Cytoplasm</keyword>
<dbReference type="HAMAP" id="MF_00406">
    <property type="entry name" value="FabZ"/>
    <property type="match status" value="1"/>
</dbReference>
<feature type="active site" evidence="9">
    <location>
        <position position="53"/>
    </location>
</feature>
<dbReference type="Gene3D" id="3.10.129.10">
    <property type="entry name" value="Hotdog Thioesterase"/>
    <property type="match status" value="1"/>
</dbReference>
<evidence type="ECO:0000313" key="10">
    <source>
        <dbReference type="EMBL" id="BCT93102.1"/>
    </source>
</evidence>
<reference evidence="10 11" key="1">
    <citation type="submission" date="2021-03" db="EMBL/GenBank/DDBJ databases">
        <title>Complete Genome Sequences of Two Lysobacter Strains Isolated from Sea Water (Lysobacter caseinilyticus) and Soil (Lysobacter helvus) in South Korea.</title>
        <authorList>
            <person name="Watanabe Y."/>
            <person name="Arakawa K."/>
        </authorList>
    </citation>
    <scope>NUCLEOTIDE SEQUENCE [LARGE SCALE GENOMIC DNA]</scope>
    <source>
        <strain evidence="10 11">KVB24</strain>
    </source>
</reference>
<keyword evidence="4 9" id="KW-0444">Lipid biosynthesis</keyword>
<keyword evidence="7 9" id="KW-0456">Lyase</keyword>
<evidence type="ECO:0000313" key="11">
    <source>
        <dbReference type="Proteomes" id="UP000681317"/>
    </source>
</evidence>
<evidence type="ECO:0000256" key="8">
    <source>
        <dbReference type="ARBA" id="ARBA00025049"/>
    </source>
</evidence>
<dbReference type="RefSeq" id="WP_213434041.1">
    <property type="nucleotide sequence ID" value="NZ_AP024545.1"/>
</dbReference>